<feature type="domain" description="DUF4332" evidence="1">
    <location>
        <begin position="10"/>
        <end position="129"/>
    </location>
</feature>
<evidence type="ECO:0000313" key="3">
    <source>
        <dbReference type="EMBL" id="KPL86342.1"/>
    </source>
</evidence>
<organism evidence="2 4">
    <name type="scientific">Ardenticatena maritima</name>
    <dbReference type="NCBI Taxonomy" id="872965"/>
    <lineage>
        <taxon>Bacteria</taxon>
        <taxon>Bacillati</taxon>
        <taxon>Chloroflexota</taxon>
        <taxon>Ardenticatenia</taxon>
        <taxon>Ardenticatenales</taxon>
        <taxon>Ardenticatenaceae</taxon>
        <taxon>Ardenticatena</taxon>
    </lineage>
</organism>
<evidence type="ECO:0000259" key="1">
    <source>
        <dbReference type="Pfam" id="PF14229"/>
    </source>
</evidence>
<comment type="caution">
    <text evidence="2">The sequence shown here is derived from an EMBL/GenBank/DDBJ whole genome shotgun (WGS) entry which is preliminary data.</text>
</comment>
<evidence type="ECO:0000313" key="5">
    <source>
        <dbReference type="Proteomes" id="UP000050502"/>
    </source>
</evidence>
<dbReference type="OrthoDB" id="9794786at2"/>
<dbReference type="Proteomes" id="UP000037784">
    <property type="component" value="Unassembled WGS sequence"/>
</dbReference>
<sequence>MGVTLRELRGMNPQLETKLKALGIKNSDDLLEHVKTPAARRDLAAKLGVDPSIVLELANRADLARVRGIGGVYSDLLEAAGVDTVKELARRNPENLHEAIVKLNAEMRLAGRVPSLNMVQKWVEQAKSLAPVLEY</sequence>
<keyword evidence="4" id="KW-1185">Reference proteome</keyword>
<gene>
    <name evidence="2" type="ORF">ARMA_3096</name>
    <name evidence="3" type="ORF">SE16_13540</name>
</gene>
<reference evidence="4" key="3">
    <citation type="submission" date="2015-08" db="EMBL/GenBank/DDBJ databases">
        <title>Draft Genome Sequence of a Heterotrophic Facultative Anaerobic Bacterium Ardenticatena maritima Strain 110S.</title>
        <authorList>
            <person name="Kawaichi S."/>
            <person name="Yoshida T."/>
            <person name="Sako Y."/>
            <person name="Nakamura R."/>
        </authorList>
    </citation>
    <scope>NUCLEOTIDE SEQUENCE [LARGE SCALE GENOMIC DNA]</scope>
    <source>
        <strain evidence="4">110S</strain>
    </source>
</reference>
<proteinExistence type="predicted"/>
<dbReference type="EMBL" id="LGKN01000009">
    <property type="protein sequence ID" value="KPL86342.1"/>
    <property type="molecule type" value="Genomic_DNA"/>
</dbReference>
<dbReference type="Proteomes" id="UP000050502">
    <property type="component" value="Unassembled WGS sequence"/>
</dbReference>
<dbReference type="EMBL" id="BBZA01000298">
    <property type="protein sequence ID" value="GAP64673.1"/>
    <property type="molecule type" value="Genomic_DNA"/>
</dbReference>
<name>A0A0M8K9P9_9CHLR</name>
<dbReference type="STRING" id="872965.SE16_13540"/>
<dbReference type="Gene3D" id="1.10.150.20">
    <property type="entry name" value="5' to 3' exonuclease, C-terminal subdomain"/>
    <property type="match status" value="1"/>
</dbReference>
<dbReference type="InParanoid" id="A0A0M8K9P9"/>
<reference evidence="3 5" key="2">
    <citation type="submission" date="2015-07" db="EMBL/GenBank/DDBJ databases">
        <title>Whole genome sequence of Ardenticatena maritima DSM 23922.</title>
        <authorList>
            <person name="Hemp J."/>
            <person name="Ward L.M."/>
            <person name="Pace L.A."/>
            <person name="Fischer W.W."/>
        </authorList>
    </citation>
    <scope>NUCLEOTIDE SEQUENCE [LARGE SCALE GENOMIC DNA]</scope>
    <source>
        <strain evidence="3 5">110S</strain>
    </source>
</reference>
<dbReference type="RefSeq" id="WP_054494418.1">
    <property type="nucleotide sequence ID" value="NZ_BBZA01000298.1"/>
</dbReference>
<dbReference type="PATRIC" id="fig|872965.6.peg.2347"/>
<protein>
    <submittedName>
        <fullName evidence="3">Ferredoxin</fullName>
    </submittedName>
</protein>
<dbReference type="Pfam" id="PF14229">
    <property type="entry name" value="DUF4332"/>
    <property type="match status" value="1"/>
</dbReference>
<reference evidence="2 4" key="1">
    <citation type="journal article" date="2015" name="Genome Announc.">
        <title>Draft Genome Sequence of a Heterotrophic Facultative Anaerobic Thermophilic Bacterium, Ardenticatena maritima Strain 110ST.</title>
        <authorList>
            <person name="Kawaichi S."/>
            <person name="Yoshida T."/>
            <person name="Sako Y."/>
            <person name="Nakamura R."/>
        </authorList>
    </citation>
    <scope>NUCLEOTIDE SEQUENCE [LARGE SCALE GENOMIC DNA]</scope>
    <source>
        <strain evidence="2 4">110S</strain>
    </source>
</reference>
<evidence type="ECO:0000313" key="2">
    <source>
        <dbReference type="EMBL" id="GAP64673.1"/>
    </source>
</evidence>
<dbReference type="AlphaFoldDB" id="A0A0M8K9P9"/>
<dbReference type="InterPro" id="IPR025567">
    <property type="entry name" value="DUF4332"/>
</dbReference>
<evidence type="ECO:0000313" key="4">
    <source>
        <dbReference type="Proteomes" id="UP000037784"/>
    </source>
</evidence>
<accession>A0A0M8K9P9</accession>